<dbReference type="Pfam" id="PF01398">
    <property type="entry name" value="JAB"/>
    <property type="match status" value="1"/>
</dbReference>
<dbReference type="InterPro" id="IPR050242">
    <property type="entry name" value="JAMM_MPN+_peptidase_M67A"/>
</dbReference>
<dbReference type="InterPro" id="IPR017884">
    <property type="entry name" value="SANT_dom"/>
</dbReference>
<dbReference type="InterPro" id="IPR000555">
    <property type="entry name" value="JAMM/MPN+_dom"/>
</dbReference>
<dbReference type="PROSITE" id="PS51294">
    <property type="entry name" value="HTH_MYB"/>
    <property type="match status" value="1"/>
</dbReference>
<evidence type="ECO:0000313" key="19">
    <source>
        <dbReference type="Proteomes" id="UP000838412"/>
    </source>
</evidence>
<evidence type="ECO:0000256" key="9">
    <source>
        <dbReference type="ARBA" id="ARBA00023163"/>
    </source>
</evidence>
<dbReference type="InterPro" id="IPR037518">
    <property type="entry name" value="MPN"/>
</dbReference>
<feature type="region of interest" description="Disordered" evidence="12">
    <location>
        <begin position="1"/>
        <end position="20"/>
    </location>
</feature>
<dbReference type="OrthoDB" id="7464992at2759"/>
<keyword evidence="3" id="KW-0479">Metal-binding</keyword>
<dbReference type="GO" id="GO:0003677">
    <property type="term" value="F:DNA binding"/>
    <property type="evidence" value="ECO:0007669"/>
    <property type="project" value="UniProtKB-KW"/>
</dbReference>
<dbReference type="Gene3D" id="1.10.10.60">
    <property type="entry name" value="Homeodomain-like"/>
    <property type="match status" value="1"/>
</dbReference>
<dbReference type="PROSITE" id="PS50934">
    <property type="entry name" value="SWIRM"/>
    <property type="match status" value="1"/>
</dbReference>
<dbReference type="InterPro" id="IPR017930">
    <property type="entry name" value="Myb_dom"/>
</dbReference>
<dbReference type="EMBL" id="OV696698">
    <property type="protein sequence ID" value="CAH1244195.1"/>
    <property type="molecule type" value="Genomic_DNA"/>
</dbReference>
<dbReference type="GO" id="GO:0046872">
    <property type="term" value="F:metal ion binding"/>
    <property type="evidence" value="ECO:0007669"/>
    <property type="project" value="UniProtKB-KW"/>
</dbReference>
<evidence type="ECO:0000256" key="11">
    <source>
        <dbReference type="ARBA" id="ARBA00032256"/>
    </source>
</evidence>
<feature type="region of interest" description="Disordered" evidence="12">
    <location>
        <begin position="33"/>
        <end position="73"/>
    </location>
</feature>
<dbReference type="CDD" id="cd08067">
    <property type="entry name" value="MPN_2A_DUB"/>
    <property type="match status" value="1"/>
</dbReference>
<evidence type="ECO:0000313" key="18">
    <source>
        <dbReference type="EMBL" id="CAH1244195.1"/>
    </source>
</evidence>
<dbReference type="PROSITE" id="PS50090">
    <property type="entry name" value="MYB_LIKE"/>
    <property type="match status" value="1"/>
</dbReference>
<feature type="domain" description="SANT" evidence="16">
    <location>
        <begin position="65"/>
        <end position="116"/>
    </location>
</feature>
<comment type="similarity">
    <text evidence="1">Belongs to the peptidase M67A family. MYSM1 subfamily.</text>
</comment>
<dbReference type="CDD" id="cd00167">
    <property type="entry name" value="SANT"/>
    <property type="match status" value="1"/>
</dbReference>
<dbReference type="SMART" id="SM00232">
    <property type="entry name" value="JAB_MPN"/>
    <property type="match status" value="1"/>
</dbReference>
<feature type="region of interest" description="Disordered" evidence="12">
    <location>
        <begin position="278"/>
        <end position="297"/>
    </location>
</feature>
<reference evidence="18" key="1">
    <citation type="submission" date="2022-01" db="EMBL/GenBank/DDBJ databases">
        <authorList>
            <person name="Braso-Vives M."/>
        </authorList>
    </citation>
    <scope>NUCLEOTIDE SEQUENCE</scope>
</reference>
<evidence type="ECO:0000259" key="13">
    <source>
        <dbReference type="PROSITE" id="PS50090"/>
    </source>
</evidence>
<dbReference type="InterPro" id="IPR009057">
    <property type="entry name" value="Homeodomain-like_sf"/>
</dbReference>
<dbReference type="Proteomes" id="UP000838412">
    <property type="component" value="Chromosome 13"/>
</dbReference>
<gene>
    <name evidence="18" type="primary">MYSM1</name>
    <name evidence="18" type="ORF">BLAG_LOCUS6898</name>
</gene>
<dbReference type="SUPFAM" id="SSF46689">
    <property type="entry name" value="Homeodomain-like"/>
    <property type="match status" value="2"/>
</dbReference>
<keyword evidence="9" id="KW-0804">Transcription</keyword>
<dbReference type="GO" id="GO:0008237">
    <property type="term" value="F:metallopeptidase activity"/>
    <property type="evidence" value="ECO:0007669"/>
    <property type="project" value="UniProtKB-KW"/>
</dbReference>
<evidence type="ECO:0000256" key="4">
    <source>
        <dbReference type="ARBA" id="ARBA00022801"/>
    </source>
</evidence>
<accession>A0A8J9YYR1</accession>
<evidence type="ECO:0000256" key="5">
    <source>
        <dbReference type="ARBA" id="ARBA00022833"/>
    </source>
</evidence>
<dbReference type="InterPro" id="IPR036388">
    <property type="entry name" value="WH-like_DNA-bd_sf"/>
</dbReference>
<evidence type="ECO:0000256" key="6">
    <source>
        <dbReference type="ARBA" id="ARBA00023015"/>
    </source>
</evidence>
<keyword evidence="6" id="KW-0805">Transcription regulation</keyword>
<name>A0A8J9YYR1_BRALA</name>
<dbReference type="PROSITE" id="PS50249">
    <property type="entry name" value="MPN"/>
    <property type="match status" value="1"/>
</dbReference>
<keyword evidence="19" id="KW-1185">Reference proteome</keyword>
<dbReference type="InterPro" id="IPR007526">
    <property type="entry name" value="SWIRM"/>
</dbReference>
<feature type="region of interest" description="Disordered" evidence="12">
    <location>
        <begin position="249"/>
        <end position="269"/>
    </location>
</feature>
<evidence type="ECO:0000259" key="15">
    <source>
        <dbReference type="PROSITE" id="PS50934"/>
    </source>
</evidence>
<evidence type="ECO:0000256" key="7">
    <source>
        <dbReference type="ARBA" id="ARBA00023049"/>
    </source>
</evidence>
<dbReference type="Pfam" id="PF04433">
    <property type="entry name" value="SWIRM"/>
    <property type="match status" value="1"/>
</dbReference>
<feature type="domain" description="Myb-like" evidence="13">
    <location>
        <begin position="69"/>
        <end position="112"/>
    </location>
</feature>
<organism evidence="18 19">
    <name type="scientific">Branchiostoma lanceolatum</name>
    <name type="common">Common lancelet</name>
    <name type="synonym">Amphioxus lanceolatum</name>
    <dbReference type="NCBI Taxonomy" id="7740"/>
    <lineage>
        <taxon>Eukaryota</taxon>
        <taxon>Metazoa</taxon>
        <taxon>Chordata</taxon>
        <taxon>Cephalochordata</taxon>
        <taxon>Leptocardii</taxon>
        <taxon>Amphioxiformes</taxon>
        <taxon>Branchiostomatidae</taxon>
        <taxon>Branchiostoma</taxon>
    </lineage>
</organism>
<dbReference type="PANTHER" id="PTHR10410">
    <property type="entry name" value="EUKARYOTIC TRANSLATION INITIATION FACTOR 3 -RELATED"/>
    <property type="match status" value="1"/>
</dbReference>
<evidence type="ECO:0000256" key="1">
    <source>
        <dbReference type="ARBA" id="ARBA00007194"/>
    </source>
</evidence>
<evidence type="ECO:0000256" key="2">
    <source>
        <dbReference type="ARBA" id="ARBA00022670"/>
    </source>
</evidence>
<dbReference type="SUPFAM" id="SSF102712">
    <property type="entry name" value="JAB1/MPN domain"/>
    <property type="match status" value="1"/>
</dbReference>
<evidence type="ECO:0000259" key="16">
    <source>
        <dbReference type="PROSITE" id="PS51293"/>
    </source>
</evidence>
<dbReference type="Gene3D" id="1.10.10.10">
    <property type="entry name" value="Winged helix-like DNA-binding domain superfamily/Winged helix DNA-binding domain"/>
    <property type="match status" value="1"/>
</dbReference>
<evidence type="ECO:0000259" key="17">
    <source>
        <dbReference type="PROSITE" id="PS51294"/>
    </source>
</evidence>
<dbReference type="FunFam" id="1.10.10.60:FF:000151">
    <property type="entry name" value="histone H2A deubiquitinase MYSM1 isoform X2"/>
    <property type="match status" value="1"/>
</dbReference>
<evidence type="ECO:0000256" key="10">
    <source>
        <dbReference type="ARBA" id="ARBA00023242"/>
    </source>
</evidence>
<evidence type="ECO:0000259" key="14">
    <source>
        <dbReference type="PROSITE" id="PS50249"/>
    </source>
</evidence>
<keyword evidence="8" id="KW-0238">DNA-binding</keyword>
<dbReference type="InterPro" id="IPR001005">
    <property type="entry name" value="SANT/Myb"/>
</dbReference>
<evidence type="ECO:0000256" key="12">
    <source>
        <dbReference type="SAM" id="MobiDB-lite"/>
    </source>
</evidence>
<dbReference type="Gene3D" id="3.40.140.10">
    <property type="entry name" value="Cytidine Deaminase, domain 2"/>
    <property type="match status" value="1"/>
</dbReference>
<keyword evidence="4" id="KW-0378">Hydrolase</keyword>
<feature type="region of interest" description="Disordered" evidence="12">
    <location>
        <begin position="374"/>
        <end position="408"/>
    </location>
</feature>
<protein>
    <recommendedName>
        <fullName evidence="11">Myb-like, SWIRM and MPN domain-containing protein 1</fullName>
    </recommendedName>
</protein>
<feature type="compositionally biased region" description="Basic and acidic residues" evidence="12">
    <location>
        <begin position="278"/>
        <end position="289"/>
    </location>
</feature>
<feature type="domain" description="MPN" evidence="14">
    <location>
        <begin position="801"/>
        <end position="928"/>
    </location>
</feature>
<dbReference type="FunFam" id="3.40.140.10:FF:000159">
    <property type="entry name" value="Histone H2A deubiquitinase MYSM1"/>
    <property type="match status" value="1"/>
</dbReference>
<keyword evidence="2" id="KW-0645">Protease</keyword>
<dbReference type="GO" id="GO:0006508">
    <property type="term" value="P:proteolysis"/>
    <property type="evidence" value="ECO:0007669"/>
    <property type="project" value="UniProtKB-KW"/>
</dbReference>
<proteinExistence type="inferred from homology"/>
<evidence type="ECO:0000256" key="8">
    <source>
        <dbReference type="ARBA" id="ARBA00023125"/>
    </source>
</evidence>
<feature type="domain" description="SWIRM" evidence="15">
    <location>
        <begin position="592"/>
        <end position="690"/>
    </location>
</feature>
<dbReference type="Pfam" id="PF00249">
    <property type="entry name" value="Myb_DNA-binding"/>
    <property type="match status" value="1"/>
</dbReference>
<keyword evidence="10" id="KW-0539">Nucleus</keyword>
<feature type="domain" description="HTH myb-type" evidence="17">
    <location>
        <begin position="68"/>
        <end position="116"/>
    </location>
</feature>
<feature type="compositionally biased region" description="Low complexity" evidence="12">
    <location>
        <begin position="131"/>
        <end position="144"/>
    </location>
</feature>
<sequence>MFDQGQSWTFDEDMDEQSRSAIEKMLQEEQLYIHGRSHSSYPGEASGSRMKAQKSKPRAAPHLPSHGQPWTEEEKSLFETGLEIYGRSWTSIAQFVQTRTPLQVKNYARHFFKTKEKEDTAEDDGDKTSFANEETNSSAASSTSVTCPGTPKRKRPQETKCATPKTEQTPKKVKVVRKLEETLIQCDPVLQQEGKVQELSTTAIPDKYGHMQVVQKVEEGEDEEVDVEGEESGEEAVMELRSTCGLTPAVATSDHNSFEEPTLEGTETEHHPALDAISQHDSETSKQETSEEGNPYPMDGHFLPVFPWQPDDTQNRVIVERIEGTVGLSSVRGDKEVRPVPSVEQNTYVPHPDMFQAQTTLLDFEKPPGYEEGFQETAERESKVTDTQAKASESETEVTERQTESPVNTAHVQTFRDAFMEGIENLSESVSSSEADLKTTIQDVVDQGNIYKTQEAISENEIETADNGNVKQQNTPTSAVEFSAERLQSLAAPSESVSVDNTNTATASSSTVKTCSSYTLDIPEGKAKPDLAGAEKWSCEEGMSSHADSLTFSDSDSGKETRDLLRCGTEFQGHSEDETSDTGQAEEAFFPFKKPTEEVVLDRSVVTEEEKEVNKEFFDGRQTKTPERYLKIRNHLLDCWERSKPDYLRKTVARAGLRNCGDVNCIGRIHGYLERIGAINFGCEEANRGEFPVAKVGVKRNPQGQDDQLARQAARLESMRPRRQKLVRTAYGDWTDGTEREGLTIEHVTSDELEKQDGEVPQIRPSRSRAPRTNFNSFSYDPFKLVPCKRFSEESPAPFSVKIHATALVTIDMHAHISTAEVIGLLGGVFHRDPGALEVASAEPCNSLSTGMQCEMDPVSQTQASEALSQAGYAVVGWYHSHPTFAPNPSVRDIETQTKFQEWFAQGGSPFIGIIVNPYSSTRISPLSRVTCLTISSEWEHIRKYNIPFQFDFVVDSAAVRPAEVIDKAKRLAELHGNSPQRVKLLNRYAGHTDTTYMDKMLYSLSGHLCRGNADSDADGNGESLTLLTDIRDIFANSWTSSLGTTPRSSMASL</sequence>
<feature type="region of interest" description="Disordered" evidence="12">
    <location>
        <begin position="116"/>
        <end position="170"/>
    </location>
</feature>
<keyword evidence="7" id="KW-0482">Metalloprotease</keyword>
<dbReference type="AlphaFoldDB" id="A0A8J9YYR1"/>
<keyword evidence="5" id="KW-0862">Zinc</keyword>
<evidence type="ECO:0000256" key="3">
    <source>
        <dbReference type="ARBA" id="ARBA00022723"/>
    </source>
</evidence>
<dbReference type="SMART" id="SM00717">
    <property type="entry name" value="SANT"/>
    <property type="match status" value="1"/>
</dbReference>
<dbReference type="PROSITE" id="PS51293">
    <property type="entry name" value="SANT"/>
    <property type="match status" value="1"/>
</dbReference>